<dbReference type="RefSeq" id="WP_003045328.1">
    <property type="nucleotide sequence ID" value="NZ_AIDX01000001.2"/>
</dbReference>
<protein>
    <recommendedName>
        <fullName evidence="3">FtsK gamma domain-containing protein</fullName>
    </recommendedName>
</protein>
<evidence type="ECO:0000313" key="2">
    <source>
        <dbReference type="Proteomes" id="UP000004423"/>
    </source>
</evidence>
<evidence type="ECO:0000313" key="1">
    <source>
        <dbReference type="EMBL" id="EIQ82696.1"/>
    </source>
</evidence>
<dbReference type="AlphaFoldDB" id="A0AAV3FU79"/>
<comment type="caution">
    <text evidence="1">The sequence shown here is derived from an EMBL/GenBank/DDBJ whole genome shotgun (WGS) entry which is preliminary data.</text>
</comment>
<accession>A0AAV3FU79</accession>
<organism evidence="1 2">
    <name type="scientific">Streptococcus canis FSL Z3-227</name>
    <dbReference type="NCBI Taxonomy" id="482234"/>
    <lineage>
        <taxon>Bacteria</taxon>
        <taxon>Bacillati</taxon>
        <taxon>Bacillota</taxon>
        <taxon>Bacilli</taxon>
        <taxon>Lactobacillales</taxon>
        <taxon>Streptococcaceae</taxon>
        <taxon>Streptococcus</taxon>
    </lineage>
</organism>
<dbReference type="EMBL" id="AIDX01000001">
    <property type="protein sequence ID" value="EIQ82696.1"/>
    <property type="molecule type" value="Genomic_DNA"/>
</dbReference>
<sequence>MAVTSLRQAQSRNVVISELMETMGWSKARAKSALRELEEHQLVVFPSEGGMNLQVIGKAVI</sequence>
<proteinExistence type="predicted"/>
<reference evidence="1 2" key="1">
    <citation type="journal article" date="2012" name="PLoS ONE">
        <title>Gene Repertoire Evolution of Streptococcus pyogenes Inferred from Phylogenomic Analysis with Streptococcus canis and Streptococcus dysgalactiae.</title>
        <authorList>
            <person name="Lefebure T."/>
            <person name="Richards V.P."/>
            <person name="Lang P."/>
            <person name="Pavinski-Bitar P."/>
            <person name="Stanhope M.J."/>
        </authorList>
    </citation>
    <scope>NUCLEOTIDE SEQUENCE [LARGE SCALE GENOMIC DNA]</scope>
    <source>
        <strain evidence="1 2">FSL Z3-227</strain>
    </source>
</reference>
<name>A0AAV3FU79_STRCB</name>
<dbReference type="Proteomes" id="UP000004423">
    <property type="component" value="Unassembled WGS sequence"/>
</dbReference>
<gene>
    <name evidence="1" type="ORF">SCAZ3_10055</name>
</gene>
<evidence type="ECO:0008006" key="3">
    <source>
        <dbReference type="Google" id="ProtNLM"/>
    </source>
</evidence>